<feature type="region of interest" description="Disordered" evidence="8">
    <location>
        <begin position="734"/>
        <end position="802"/>
    </location>
</feature>
<comment type="similarity">
    <text evidence="2 7">Belongs to the adaptor complexes large subunit family.</text>
</comment>
<dbReference type="PIRSF" id="PIRSF037092">
    <property type="entry name" value="AP3_complex_delta"/>
    <property type="match status" value="1"/>
</dbReference>
<dbReference type="GO" id="GO:0030123">
    <property type="term" value="C:AP-3 adaptor complex"/>
    <property type="evidence" value="ECO:0007669"/>
    <property type="project" value="InterPro"/>
</dbReference>
<comment type="subunit">
    <text evidence="7">Adaptor protein complex 3 (AP-3) is a heterotetramer.</text>
</comment>
<dbReference type="OrthoDB" id="10264595at2759"/>
<feature type="compositionally biased region" description="Acidic residues" evidence="8">
    <location>
        <begin position="734"/>
        <end position="743"/>
    </location>
</feature>
<protein>
    <recommendedName>
        <fullName evidence="7">AP-3 complex subunit delta</fullName>
    </recommendedName>
</protein>
<keyword evidence="3 7" id="KW-0813">Transport</keyword>
<dbReference type="InterPro" id="IPR002553">
    <property type="entry name" value="Clathrin/coatomer_adapt-like_N"/>
</dbReference>
<keyword evidence="4" id="KW-0677">Repeat</keyword>
<dbReference type="GeneID" id="62193626"/>
<dbReference type="GO" id="GO:0006896">
    <property type="term" value="P:Golgi to vacuole transport"/>
    <property type="evidence" value="ECO:0007669"/>
    <property type="project" value="TreeGrafter"/>
</dbReference>
<dbReference type="GO" id="GO:0006623">
    <property type="term" value="P:protein targeting to vacuole"/>
    <property type="evidence" value="ECO:0007669"/>
    <property type="project" value="TreeGrafter"/>
</dbReference>
<organism evidence="10 11">
    <name type="scientific">Eeniella nana</name>
    <name type="common">Yeast</name>
    <name type="synonym">Brettanomyces nanus</name>
    <dbReference type="NCBI Taxonomy" id="13502"/>
    <lineage>
        <taxon>Eukaryota</taxon>
        <taxon>Fungi</taxon>
        <taxon>Dikarya</taxon>
        <taxon>Ascomycota</taxon>
        <taxon>Saccharomycotina</taxon>
        <taxon>Pichiomycetes</taxon>
        <taxon>Pichiales</taxon>
        <taxon>Pichiaceae</taxon>
        <taxon>Brettanomyces</taxon>
    </lineage>
</organism>
<dbReference type="Pfam" id="PF01602">
    <property type="entry name" value="Adaptin_N"/>
    <property type="match status" value="1"/>
</dbReference>
<keyword evidence="11" id="KW-1185">Reference proteome</keyword>
<evidence type="ECO:0000313" key="10">
    <source>
        <dbReference type="EMBL" id="QPG72921.1"/>
    </source>
</evidence>
<keyword evidence="5 7" id="KW-0653">Protein transport</keyword>
<name>A0A875RVI2_EENNA</name>
<dbReference type="InterPro" id="IPR016024">
    <property type="entry name" value="ARM-type_fold"/>
</dbReference>
<gene>
    <name evidence="10" type="ORF">FOA43_000225</name>
</gene>
<dbReference type="Proteomes" id="UP000662931">
    <property type="component" value="Chromosome 1"/>
</dbReference>
<dbReference type="RefSeq" id="XP_038776486.1">
    <property type="nucleotide sequence ID" value="XM_038920558.1"/>
</dbReference>
<evidence type="ECO:0000256" key="1">
    <source>
        <dbReference type="ARBA" id="ARBA00004308"/>
    </source>
</evidence>
<feature type="region of interest" description="Disordered" evidence="8">
    <location>
        <begin position="845"/>
        <end position="884"/>
    </location>
</feature>
<evidence type="ECO:0000256" key="2">
    <source>
        <dbReference type="ARBA" id="ARBA00006613"/>
    </source>
</evidence>
<dbReference type="GO" id="GO:0010008">
    <property type="term" value="C:endosome membrane"/>
    <property type="evidence" value="ECO:0007669"/>
    <property type="project" value="TreeGrafter"/>
</dbReference>
<evidence type="ECO:0000256" key="5">
    <source>
        <dbReference type="ARBA" id="ARBA00022927"/>
    </source>
</evidence>
<evidence type="ECO:0000256" key="4">
    <source>
        <dbReference type="ARBA" id="ARBA00022737"/>
    </source>
</evidence>
<dbReference type="AlphaFoldDB" id="A0A875RVI2"/>
<evidence type="ECO:0000313" key="11">
    <source>
        <dbReference type="Proteomes" id="UP000662931"/>
    </source>
</evidence>
<keyword evidence="6" id="KW-0472">Membrane</keyword>
<evidence type="ECO:0000256" key="3">
    <source>
        <dbReference type="ARBA" id="ARBA00022448"/>
    </source>
</evidence>
<sequence>MSTSQMIARLRPFGINFDKSLEDLIKGIRANGNNPEKLAAFLDSSIQECKNELKTSDIEQKSMAILKLTYLEMYGFDMSWCSFYILEVLSSSKFQHKRIGYLAAIQIMQRQNNDDALMLMTNQLKKDLNSSHSVECGLAIGCIASIVTTELAHDICDDLAKMLNHSKPLIRKRAVLAMYKVSLKYPEALRMYFDQLVDKLDDTDNSVVSATVNVICELAHANPKNYIELTPKLYGLMKDTNNNWMCIRLLKLFSSLSLVEPRLKHKLLPEIVDLMCTTDALSLVYECINAILNGNMLGEEDVKVAELIVNKLLGFFKSDDQNLKYVCLLAFIKTCRIHKELIKKHDKILLSCLYDVDLTIRETSLEIVNYLVSEKNIITIVTRLLLQLIPYSEQQKRLKDINNISEEDRENLFLTEIQQPVVVSNTYKFRVIEKILEVCCLDNYNNIPNFHWYMGVLRDIIKLNTENEISKVDEIVTEQFIDMSIRVPSIRPYLIETCLELCIFPVKTDEELLMFRQGLSRCIWIIGEYYEDYWTFSDSGKEEEENEEDDDSQKLTIPFIISEISKQDILMRLAEDESNTTVAKYTETVAKLFSKYCNILGIYWSRTDFESASQLCENVIEWLEKFRTCTNFEAQERAVSFIEMLKLALDAISTDMEKMGDSTSAETPKFLTEGYNQMFEIAQIKPISKTMQQRILVPSDLDLSSAVDEEAMSQFAYLLEKIQQEDAQLEDIIEEEEESDEEGGIVTDESYRDESLGSDASVNDEKEAIEEDHRRKEREERMKDDPYYITEGKELTIGPDQPAKIDVRTAKKNTKPRKIRREKVLVLEEEDSGINDARINIAVPETAGSKKRPKQSKFMVDSSNLEKVDLHAEPESTPESVGFESYEIEQEVEELRKEFEKTSSHTSVVAPSAPTAAGKNDKVTVTRKKPKKRKVKRTVPVIRDDS</sequence>
<reference evidence="10" key="1">
    <citation type="submission" date="2020-10" db="EMBL/GenBank/DDBJ databases">
        <authorList>
            <person name="Roach M.J.R."/>
        </authorList>
    </citation>
    <scope>NUCLEOTIDE SEQUENCE</scope>
    <source>
        <strain evidence="10">CBS 1945</strain>
    </source>
</reference>
<proteinExistence type="inferred from homology"/>
<comment type="function">
    <text evidence="7">Part of the AP-3 complex, an adaptor-related complex which is not clathrin-associated. The complex is associated with the Golgi region as well as more peripheral structures. It facilitates the budding of vesicles from the Golgi membrane.</text>
</comment>
<keyword evidence="7" id="KW-0333">Golgi apparatus</keyword>
<dbReference type="Gene3D" id="1.25.10.10">
    <property type="entry name" value="Leucine-rich Repeat Variant"/>
    <property type="match status" value="1"/>
</dbReference>
<dbReference type="PANTHER" id="PTHR22781:SF12">
    <property type="entry name" value="AP-3 COMPLEX SUBUNIT DELTA-1"/>
    <property type="match status" value="1"/>
</dbReference>
<dbReference type="SUPFAM" id="SSF48371">
    <property type="entry name" value="ARM repeat"/>
    <property type="match status" value="1"/>
</dbReference>
<evidence type="ECO:0000256" key="7">
    <source>
        <dbReference type="PIRNR" id="PIRNR037092"/>
    </source>
</evidence>
<dbReference type="KEGG" id="bnn:FOA43_000225"/>
<dbReference type="EMBL" id="CP064812">
    <property type="protein sequence ID" value="QPG72921.1"/>
    <property type="molecule type" value="Genomic_DNA"/>
</dbReference>
<dbReference type="InterPro" id="IPR011989">
    <property type="entry name" value="ARM-like"/>
</dbReference>
<feature type="region of interest" description="Disordered" evidence="8">
    <location>
        <begin position="901"/>
        <end position="946"/>
    </location>
</feature>
<evidence type="ECO:0000259" key="9">
    <source>
        <dbReference type="Pfam" id="PF01602"/>
    </source>
</evidence>
<feature type="domain" description="Clathrin/coatomer adaptor adaptin-like N-terminal" evidence="9">
    <location>
        <begin position="46"/>
        <end position="647"/>
    </location>
</feature>
<dbReference type="GO" id="GO:0005794">
    <property type="term" value="C:Golgi apparatus"/>
    <property type="evidence" value="ECO:0007669"/>
    <property type="project" value="UniProtKB-SubCell"/>
</dbReference>
<evidence type="ECO:0000256" key="6">
    <source>
        <dbReference type="ARBA" id="ARBA00023136"/>
    </source>
</evidence>
<evidence type="ECO:0000256" key="8">
    <source>
        <dbReference type="SAM" id="MobiDB-lite"/>
    </source>
</evidence>
<accession>A0A875RVI2</accession>
<feature type="compositionally biased region" description="Basic and acidic residues" evidence="8">
    <location>
        <begin position="864"/>
        <end position="874"/>
    </location>
</feature>
<comment type="subcellular location">
    <subcellularLocation>
        <location evidence="1">Endomembrane system</location>
    </subcellularLocation>
    <subcellularLocation>
        <location evidence="7">Golgi apparatus</location>
    </subcellularLocation>
</comment>
<dbReference type="InterPro" id="IPR017105">
    <property type="entry name" value="AP3_complex_dsu"/>
</dbReference>
<dbReference type="PANTHER" id="PTHR22781">
    <property type="entry name" value="DELTA ADAPTIN-RELATED"/>
    <property type="match status" value="1"/>
</dbReference>
<feature type="compositionally biased region" description="Basic and acidic residues" evidence="8">
    <location>
        <begin position="763"/>
        <end position="794"/>
    </location>
</feature>
<feature type="compositionally biased region" description="Basic residues" evidence="8">
    <location>
        <begin position="925"/>
        <end position="937"/>
    </location>
</feature>